<comment type="caution">
    <text evidence="1">The sequence shown here is derived from an EMBL/GenBank/DDBJ whole genome shotgun (WGS) entry which is preliminary data.</text>
</comment>
<protein>
    <recommendedName>
        <fullName evidence="3">Heterokaryon incompatibility domain-containing protein</fullName>
    </recommendedName>
</protein>
<reference evidence="1 2" key="1">
    <citation type="submission" date="2017-08" db="EMBL/GenBank/DDBJ databases">
        <title>Acidophilic green algal genome provides insights into adaptation to an acidic environment.</title>
        <authorList>
            <person name="Hirooka S."/>
            <person name="Hirose Y."/>
            <person name="Kanesaki Y."/>
            <person name="Higuchi S."/>
            <person name="Fujiwara T."/>
            <person name="Onuma R."/>
            <person name="Era A."/>
            <person name="Ohbayashi R."/>
            <person name="Uzuka A."/>
            <person name="Nozaki H."/>
            <person name="Yoshikawa H."/>
            <person name="Miyagishima S.Y."/>
        </authorList>
    </citation>
    <scope>NUCLEOTIDE SEQUENCE [LARGE SCALE GENOMIC DNA]</scope>
    <source>
        <strain evidence="1 2">NIES-2499</strain>
    </source>
</reference>
<dbReference type="OrthoDB" id="546241at2759"/>
<organism evidence="1 2">
    <name type="scientific">Chlamydomonas eustigma</name>
    <dbReference type="NCBI Taxonomy" id="1157962"/>
    <lineage>
        <taxon>Eukaryota</taxon>
        <taxon>Viridiplantae</taxon>
        <taxon>Chlorophyta</taxon>
        <taxon>core chlorophytes</taxon>
        <taxon>Chlorophyceae</taxon>
        <taxon>CS clade</taxon>
        <taxon>Chlamydomonadales</taxon>
        <taxon>Chlamydomonadaceae</taxon>
        <taxon>Chlamydomonas</taxon>
    </lineage>
</organism>
<name>A0A250XM07_9CHLO</name>
<keyword evidence="2" id="KW-1185">Reference proteome</keyword>
<evidence type="ECO:0008006" key="3">
    <source>
        <dbReference type="Google" id="ProtNLM"/>
    </source>
</evidence>
<dbReference type="EMBL" id="BEGY01000116">
    <property type="protein sequence ID" value="GAX84104.1"/>
    <property type="molecule type" value="Genomic_DNA"/>
</dbReference>
<proteinExistence type="predicted"/>
<sequence>MIPLLFFLYAPLSQSPLQAKYGMLERPASEGHFGRNTNACCQKPLLRQCPASLSMGRKLELQEQKMESFASSMGMVRTNKHNCVPETAMERAASSKLTTKALNSASSQQVCPQGVRLSEILQTFQGIKPTASSAAEICRKVILVPQTSVAQHCRLVDVTDPKMLGIPYYYLIYNSQLSLQTTLTTVKKHFEHLRQHPDDVFLWFDLFCVNLHLQATSNIIKSLDKVIVVLGTTAGEILSRSWPLFELLQASKSERRDRLIVIPTGDDCWSPGLVPLIRVS</sequence>
<dbReference type="AlphaFoldDB" id="A0A250XM07"/>
<accession>A0A250XM07</accession>
<gene>
    <name evidence="1" type="ORF">CEUSTIGMA_g11527.t1</name>
</gene>
<evidence type="ECO:0000313" key="1">
    <source>
        <dbReference type="EMBL" id="GAX84104.1"/>
    </source>
</evidence>
<dbReference type="Proteomes" id="UP000232323">
    <property type="component" value="Unassembled WGS sequence"/>
</dbReference>
<evidence type="ECO:0000313" key="2">
    <source>
        <dbReference type="Proteomes" id="UP000232323"/>
    </source>
</evidence>